<dbReference type="EMBL" id="JACZKO010000071">
    <property type="protein sequence ID" value="MBE0564194.1"/>
    <property type="molecule type" value="Genomic_DNA"/>
</dbReference>
<dbReference type="PANTHER" id="PTHR30408:SF12">
    <property type="entry name" value="TYPE I RESTRICTION ENZYME MJAVIII SPECIFICITY SUBUNIT"/>
    <property type="match status" value="1"/>
</dbReference>
<dbReference type="InterPro" id="IPR044946">
    <property type="entry name" value="Restrct_endonuc_typeI_TRD_sf"/>
</dbReference>
<reference evidence="6" key="1">
    <citation type="submission" date="2020-09" db="EMBL/GenBank/DDBJ databases">
        <authorList>
            <person name="Dalcin Martins P."/>
        </authorList>
    </citation>
    <scope>NUCLEOTIDE SEQUENCE</scope>
    <source>
        <strain evidence="6">MAG47</strain>
    </source>
</reference>
<gene>
    <name evidence="6" type="ORF">IH622_25740</name>
</gene>
<comment type="caution">
    <text evidence="6">The sequence shown here is derived from an EMBL/GenBank/DDBJ whole genome shotgun (WGS) entry which is preliminary data.</text>
</comment>
<organism evidence="6 7">
    <name type="scientific">Brucella anthropi</name>
    <name type="common">Ochrobactrum anthropi</name>
    <dbReference type="NCBI Taxonomy" id="529"/>
    <lineage>
        <taxon>Bacteria</taxon>
        <taxon>Pseudomonadati</taxon>
        <taxon>Pseudomonadota</taxon>
        <taxon>Alphaproteobacteria</taxon>
        <taxon>Hyphomicrobiales</taxon>
        <taxon>Brucellaceae</taxon>
        <taxon>Brucella/Ochrobactrum group</taxon>
        <taxon>Brucella</taxon>
    </lineage>
</organism>
<evidence type="ECO:0000256" key="3">
    <source>
        <dbReference type="ARBA" id="ARBA00023125"/>
    </source>
</evidence>
<dbReference type="Pfam" id="PF01420">
    <property type="entry name" value="Methylase_S"/>
    <property type="match status" value="1"/>
</dbReference>
<evidence type="ECO:0000313" key="6">
    <source>
        <dbReference type="EMBL" id="MBE0564194.1"/>
    </source>
</evidence>
<protein>
    <submittedName>
        <fullName evidence="6">Restriction endonuclease subunit S</fullName>
    </submittedName>
</protein>
<dbReference type="Gene3D" id="3.90.220.20">
    <property type="entry name" value="DNA methylase specificity domains"/>
    <property type="match status" value="2"/>
</dbReference>
<dbReference type="GO" id="GO:0003677">
    <property type="term" value="F:DNA binding"/>
    <property type="evidence" value="ECO:0007669"/>
    <property type="project" value="UniProtKB-KW"/>
</dbReference>
<keyword evidence="2" id="KW-0680">Restriction system</keyword>
<evidence type="ECO:0000259" key="5">
    <source>
        <dbReference type="Pfam" id="PF01420"/>
    </source>
</evidence>
<feature type="region of interest" description="Disordered" evidence="4">
    <location>
        <begin position="420"/>
        <end position="441"/>
    </location>
</feature>
<reference evidence="6" key="2">
    <citation type="submission" date="2020-10" db="EMBL/GenBank/DDBJ databases">
        <title>Enrichment of novel Verrucomicrobia, Bacteroidetes and Krumholzibacteria in an oxygen-limited, methane- and iron-fed bioreactor inoculated with Bothnian Sea sediments.</title>
        <authorList>
            <person name="Martins P.D."/>
            <person name="de Jong A."/>
            <person name="Lenstra W.K."/>
            <person name="van Helmond N.A.G.M."/>
            <person name="Slomp C.P."/>
            <person name="Jetten M.S.M."/>
            <person name="Welte C.U."/>
            <person name="Rasigraf O."/>
        </authorList>
    </citation>
    <scope>NUCLEOTIDE SEQUENCE</scope>
    <source>
        <strain evidence="6">MAG47</strain>
    </source>
</reference>
<keyword evidence="6" id="KW-0255">Endonuclease</keyword>
<feature type="domain" description="Type I restriction modification DNA specificity" evidence="5">
    <location>
        <begin position="279"/>
        <end position="370"/>
    </location>
</feature>
<evidence type="ECO:0000256" key="2">
    <source>
        <dbReference type="ARBA" id="ARBA00022747"/>
    </source>
</evidence>
<keyword evidence="6" id="KW-0540">Nuclease</keyword>
<dbReference type="GO" id="GO:0009307">
    <property type="term" value="P:DNA restriction-modification system"/>
    <property type="evidence" value="ECO:0007669"/>
    <property type="project" value="UniProtKB-KW"/>
</dbReference>
<evidence type="ECO:0000256" key="1">
    <source>
        <dbReference type="ARBA" id="ARBA00010923"/>
    </source>
</evidence>
<dbReference type="InterPro" id="IPR052021">
    <property type="entry name" value="Type-I_RS_S_subunit"/>
</dbReference>
<dbReference type="GO" id="GO:0004519">
    <property type="term" value="F:endonuclease activity"/>
    <property type="evidence" value="ECO:0007669"/>
    <property type="project" value="UniProtKB-KW"/>
</dbReference>
<proteinExistence type="inferred from homology"/>
<evidence type="ECO:0000256" key="4">
    <source>
        <dbReference type="SAM" id="MobiDB-lite"/>
    </source>
</evidence>
<evidence type="ECO:0000313" key="7">
    <source>
        <dbReference type="Proteomes" id="UP000642265"/>
    </source>
</evidence>
<dbReference type="SUPFAM" id="SSF116734">
    <property type="entry name" value="DNA methylase specificity domain"/>
    <property type="match status" value="2"/>
</dbReference>
<accession>A0A8I0TBY5</accession>
<name>A0A8I0TBY5_BRUAN</name>
<dbReference type="AlphaFoldDB" id="A0A8I0TBY5"/>
<dbReference type="InterPro" id="IPR000055">
    <property type="entry name" value="Restrct_endonuc_typeI_TRD"/>
</dbReference>
<keyword evidence="3" id="KW-0238">DNA-binding</keyword>
<dbReference type="PANTHER" id="PTHR30408">
    <property type="entry name" value="TYPE-1 RESTRICTION ENZYME ECOKI SPECIFICITY PROTEIN"/>
    <property type="match status" value="1"/>
</dbReference>
<dbReference type="Proteomes" id="UP000642265">
    <property type="component" value="Unassembled WGS sequence"/>
</dbReference>
<comment type="similarity">
    <text evidence="1">Belongs to the type-I restriction system S methylase family.</text>
</comment>
<sequence length="441" mass="49927">MSVFPSFAEARDRLIHDNEIPSLPSSWDVQRFRFLFRESKERNGDQPVGDMLSVSEYSGVIPREYDNEEQRRTDDELSNYRVVRKGQLAVNTMWLNHLGLGVSEHLGHVSPAYAVYDISPKLEYRFVHHLLRSQYYLKIYLRYLYGIRPNSFQVKTDDWNSIPIIVPPLAVQKSIADFLDRETARIDQLIEKKQRLATLLQEQFTAFRENLLSNGAPMRLKFLAKFITSGSRDWGTLYSDDGELFIRIGNISGKGIDLDLSNKSFVQLGERSEGVRTKLKVGDLLVSITANLGSVAIVGSEAQGGYINQHVALVRLFDSKKARFIAHSLQTKRCRDQFAISGNGGTKQGLSLTDVKEVSILLPSVEEQAQRTFLLDARWSKISGIYDKLHESVAHLREHRSALITAAVTGQIDVATWGRKGQTGRRLEQNDEEMTGSEGTY</sequence>
<keyword evidence="6" id="KW-0378">Hydrolase</keyword>